<evidence type="ECO:0000259" key="1">
    <source>
        <dbReference type="PROSITE" id="PS50209"/>
    </source>
</evidence>
<name>A0AAJ7XHX6_PETMA</name>
<sequence>MDELKAAKLIKGKRLKLKEWIGRDPTYLLDYLDCKELISRNIYKRACDMTVRVDCANFLINEFIDRDECLKLWRALENLQDAYPQLTEWISACASTTRHVCEKAPGHDVNVQHSTAPGGEAAAKEEAFRRLNACSDEQLFDGIRKNMTVLVEAIQGDVQPVLMKLFEKEILTLAEMNAVSTTQTNKGGFEAASQLITMLFHKGDSVAREFWMVLWNLKTKYPQMHKIFEKGL</sequence>
<accession>A0AAJ7XHX6</accession>
<proteinExistence type="predicted"/>
<gene>
    <name evidence="3" type="primary">LOC116957004</name>
</gene>
<protein>
    <submittedName>
        <fullName evidence="3">Uncharacterized protein LOC116957004</fullName>
    </submittedName>
</protein>
<dbReference type="Pfam" id="PF00619">
    <property type="entry name" value="CARD"/>
    <property type="match status" value="1"/>
</dbReference>
<dbReference type="Proteomes" id="UP001318040">
    <property type="component" value="Chromosome 68"/>
</dbReference>
<keyword evidence="2" id="KW-1185">Reference proteome</keyword>
<dbReference type="InterPro" id="IPR001315">
    <property type="entry name" value="CARD"/>
</dbReference>
<dbReference type="AlphaFoldDB" id="A0AAJ7XHX6"/>
<dbReference type="GO" id="GO:0042981">
    <property type="term" value="P:regulation of apoptotic process"/>
    <property type="evidence" value="ECO:0007669"/>
    <property type="project" value="InterPro"/>
</dbReference>
<feature type="domain" description="CARD" evidence="1">
    <location>
        <begin position="135"/>
        <end position="210"/>
    </location>
</feature>
<evidence type="ECO:0000313" key="3">
    <source>
        <dbReference type="RefSeq" id="XP_032834802.1"/>
    </source>
</evidence>
<organism evidence="2 3">
    <name type="scientific">Petromyzon marinus</name>
    <name type="common">Sea lamprey</name>
    <dbReference type="NCBI Taxonomy" id="7757"/>
    <lineage>
        <taxon>Eukaryota</taxon>
        <taxon>Metazoa</taxon>
        <taxon>Chordata</taxon>
        <taxon>Craniata</taxon>
        <taxon>Vertebrata</taxon>
        <taxon>Cyclostomata</taxon>
        <taxon>Hyperoartia</taxon>
        <taxon>Petromyzontiformes</taxon>
        <taxon>Petromyzontidae</taxon>
        <taxon>Petromyzon</taxon>
    </lineage>
</organism>
<dbReference type="PROSITE" id="PS50209">
    <property type="entry name" value="CARD"/>
    <property type="match status" value="1"/>
</dbReference>
<reference evidence="3" key="1">
    <citation type="submission" date="2025-08" db="UniProtKB">
        <authorList>
            <consortium name="RefSeq"/>
        </authorList>
    </citation>
    <scope>IDENTIFICATION</scope>
    <source>
        <tissue evidence="3">Sperm</tissue>
    </source>
</reference>
<dbReference type="Gene3D" id="1.10.533.10">
    <property type="entry name" value="Death Domain, Fas"/>
    <property type="match status" value="1"/>
</dbReference>
<dbReference type="RefSeq" id="XP_032834802.1">
    <property type="nucleotide sequence ID" value="XM_032978911.1"/>
</dbReference>
<dbReference type="KEGG" id="pmrn:116957004"/>
<dbReference type="SUPFAM" id="SSF47986">
    <property type="entry name" value="DEATH domain"/>
    <property type="match status" value="1"/>
</dbReference>
<evidence type="ECO:0000313" key="2">
    <source>
        <dbReference type="Proteomes" id="UP001318040"/>
    </source>
</evidence>
<dbReference type="CDD" id="cd01671">
    <property type="entry name" value="CARD"/>
    <property type="match status" value="1"/>
</dbReference>
<dbReference type="InterPro" id="IPR011029">
    <property type="entry name" value="DEATH-like_dom_sf"/>
</dbReference>